<comment type="subcellular location">
    <subcellularLocation>
        <location evidence="1">Cytoplasm</location>
    </subcellularLocation>
</comment>
<comment type="similarity">
    <text evidence="2">Belongs to the class-II aminoacyl-tRNA synthetase family.</text>
</comment>
<dbReference type="GO" id="GO:0005739">
    <property type="term" value="C:mitochondrion"/>
    <property type="evidence" value="ECO:0007669"/>
    <property type="project" value="TreeGrafter"/>
</dbReference>
<dbReference type="Gene3D" id="3.30.930.10">
    <property type="entry name" value="Bira Bifunctional Protein, Domain 2"/>
    <property type="match status" value="1"/>
</dbReference>
<dbReference type="GO" id="GO:0005524">
    <property type="term" value="F:ATP binding"/>
    <property type="evidence" value="ECO:0007669"/>
    <property type="project" value="UniProtKB-KW"/>
</dbReference>
<keyword evidence="6" id="KW-0963">Cytoplasm</keyword>
<dbReference type="InterPro" id="IPR006195">
    <property type="entry name" value="aa-tRNA-synth_II"/>
</dbReference>
<dbReference type="Gene3D" id="3.30.40.230">
    <property type="match status" value="1"/>
</dbReference>
<evidence type="ECO:0000256" key="2">
    <source>
        <dbReference type="ARBA" id="ARBA00008226"/>
    </source>
</evidence>
<gene>
    <name evidence="20" type="ORF">BV898_10726</name>
</gene>
<evidence type="ECO:0000256" key="12">
    <source>
        <dbReference type="ARBA" id="ARBA00023146"/>
    </source>
</evidence>
<comment type="catalytic activity">
    <reaction evidence="15">
        <text>tRNA(Gly) + glycine + ATP = glycyl-tRNA(Gly) + AMP + diphosphate</text>
        <dbReference type="Rhea" id="RHEA:16013"/>
        <dbReference type="Rhea" id="RHEA-COMP:9664"/>
        <dbReference type="Rhea" id="RHEA-COMP:9683"/>
        <dbReference type="ChEBI" id="CHEBI:30616"/>
        <dbReference type="ChEBI" id="CHEBI:33019"/>
        <dbReference type="ChEBI" id="CHEBI:57305"/>
        <dbReference type="ChEBI" id="CHEBI:78442"/>
        <dbReference type="ChEBI" id="CHEBI:78522"/>
        <dbReference type="ChEBI" id="CHEBI:456215"/>
        <dbReference type="EC" id="6.1.1.14"/>
    </reaction>
    <physiologicalReaction direction="left-to-right" evidence="15">
        <dbReference type="Rhea" id="RHEA:16014"/>
    </physiologicalReaction>
</comment>
<dbReference type="SMART" id="SM00991">
    <property type="entry name" value="WHEP-TRS"/>
    <property type="match status" value="1"/>
</dbReference>
<dbReference type="GO" id="GO:0016740">
    <property type="term" value="F:transferase activity"/>
    <property type="evidence" value="ECO:0007669"/>
    <property type="project" value="UniProtKB-KW"/>
</dbReference>
<dbReference type="PRINTS" id="PR01043">
    <property type="entry name" value="TRNASYNTHGLY"/>
</dbReference>
<keyword evidence="9" id="KW-0547">Nucleotide-binding</keyword>
<comment type="subunit">
    <text evidence="3">Homodimer.</text>
</comment>
<keyword evidence="11" id="KW-0648">Protein biosynthesis</keyword>
<dbReference type="EMBL" id="MTYJ01000094">
    <property type="protein sequence ID" value="OQV15095.1"/>
    <property type="molecule type" value="Genomic_DNA"/>
</dbReference>
<evidence type="ECO:0000313" key="20">
    <source>
        <dbReference type="EMBL" id="OQV15095.1"/>
    </source>
</evidence>
<feature type="domain" description="Aminoacyl-transfer RNA synthetases class-II family profile" evidence="18">
    <location>
        <begin position="297"/>
        <end position="599"/>
    </location>
</feature>
<dbReference type="PROSITE" id="PS50862">
    <property type="entry name" value="AA_TRNA_LIGASE_II"/>
    <property type="match status" value="1"/>
</dbReference>
<dbReference type="Gene3D" id="1.10.287.10">
    <property type="entry name" value="S15/NS1, RNA-binding"/>
    <property type="match status" value="1"/>
</dbReference>
<keyword evidence="10" id="KW-0067">ATP-binding</keyword>
<organism evidence="20 21">
    <name type="scientific">Hypsibius exemplaris</name>
    <name type="common">Freshwater tardigrade</name>
    <dbReference type="NCBI Taxonomy" id="2072580"/>
    <lineage>
        <taxon>Eukaryota</taxon>
        <taxon>Metazoa</taxon>
        <taxon>Ecdysozoa</taxon>
        <taxon>Tardigrada</taxon>
        <taxon>Eutardigrada</taxon>
        <taxon>Parachela</taxon>
        <taxon>Hypsibioidea</taxon>
        <taxon>Hypsibiidae</taxon>
        <taxon>Hypsibius</taxon>
    </lineage>
</organism>
<evidence type="ECO:0000256" key="1">
    <source>
        <dbReference type="ARBA" id="ARBA00004496"/>
    </source>
</evidence>
<evidence type="ECO:0000256" key="7">
    <source>
        <dbReference type="ARBA" id="ARBA00022598"/>
    </source>
</evidence>
<dbReference type="InterPro" id="IPR036621">
    <property type="entry name" value="Anticodon-bd_dom_sf"/>
</dbReference>
<feature type="coiled-coil region" evidence="17">
    <location>
        <begin position="224"/>
        <end position="254"/>
    </location>
</feature>
<evidence type="ECO:0000256" key="15">
    <source>
        <dbReference type="ARBA" id="ARBA00049523"/>
    </source>
</evidence>
<dbReference type="FunFam" id="3.30.930.10:FF:000010">
    <property type="entry name" value="Glycyl-tRNA synthetase 1"/>
    <property type="match status" value="1"/>
</dbReference>
<dbReference type="FunFam" id="3.40.50.800:FF:000004">
    <property type="entry name" value="Glycine--tRNA ligase 2"/>
    <property type="match status" value="1"/>
</dbReference>
<evidence type="ECO:0000256" key="16">
    <source>
        <dbReference type="ARBA" id="ARBA00078924"/>
    </source>
</evidence>
<dbReference type="Gene3D" id="3.30.720.200">
    <property type="match status" value="1"/>
</dbReference>
<evidence type="ECO:0000259" key="18">
    <source>
        <dbReference type="PROSITE" id="PS50862"/>
    </source>
</evidence>
<dbReference type="PANTHER" id="PTHR10745">
    <property type="entry name" value="GLYCYL-TRNA SYNTHETASE/DNA POLYMERASE SUBUNIT GAMMA-2"/>
    <property type="match status" value="1"/>
</dbReference>
<accession>A0A1W0WIQ1</accession>
<dbReference type="SUPFAM" id="SSF52954">
    <property type="entry name" value="Class II aaRS ABD-related"/>
    <property type="match status" value="1"/>
</dbReference>
<evidence type="ECO:0000256" key="3">
    <source>
        <dbReference type="ARBA" id="ARBA00011738"/>
    </source>
</evidence>
<dbReference type="FunFam" id="3.30.720.200:FF:000001">
    <property type="entry name" value="Glycine--tRNA ligase 2"/>
    <property type="match status" value="1"/>
</dbReference>
<dbReference type="InterPro" id="IPR004154">
    <property type="entry name" value="Anticodon-bd"/>
</dbReference>
<dbReference type="PROSITE" id="PS51185">
    <property type="entry name" value="WHEP_TRS_2"/>
    <property type="match status" value="1"/>
</dbReference>
<dbReference type="Pfam" id="PF03129">
    <property type="entry name" value="HGTP_anticodon"/>
    <property type="match status" value="1"/>
</dbReference>
<dbReference type="Proteomes" id="UP000192578">
    <property type="component" value="Unassembled WGS sequence"/>
</dbReference>
<dbReference type="FunFam" id="3.30.40.230:FF:000001">
    <property type="entry name" value="Glycine--tRNA ligase"/>
    <property type="match status" value="1"/>
</dbReference>
<dbReference type="InterPro" id="IPR002314">
    <property type="entry name" value="aa-tRNA-synt_IIb"/>
</dbReference>
<comment type="caution">
    <text evidence="20">The sequence shown here is derived from an EMBL/GenBank/DDBJ whole genome shotgun (WGS) entry which is preliminary data.</text>
</comment>
<dbReference type="SUPFAM" id="SSF55681">
    <property type="entry name" value="Class II aaRS and biotin synthetases"/>
    <property type="match status" value="1"/>
</dbReference>
<dbReference type="NCBIfam" id="NF003211">
    <property type="entry name" value="PRK04173.1"/>
    <property type="match status" value="1"/>
</dbReference>
<evidence type="ECO:0000313" key="21">
    <source>
        <dbReference type="Proteomes" id="UP000192578"/>
    </source>
</evidence>
<evidence type="ECO:0000256" key="17">
    <source>
        <dbReference type="SAM" id="Coils"/>
    </source>
</evidence>
<dbReference type="Pfam" id="PF00458">
    <property type="entry name" value="WHEP-TRS"/>
    <property type="match status" value="1"/>
</dbReference>
<evidence type="ECO:0000256" key="10">
    <source>
        <dbReference type="ARBA" id="ARBA00022840"/>
    </source>
</evidence>
<dbReference type="InterPro" id="IPR002315">
    <property type="entry name" value="tRNA-synt_gly"/>
</dbReference>
<keyword evidence="7 20" id="KW-0436">Ligase</keyword>
<dbReference type="OrthoDB" id="57698at2759"/>
<evidence type="ECO:0000256" key="5">
    <source>
        <dbReference type="ARBA" id="ARBA00019404"/>
    </source>
</evidence>
<dbReference type="AlphaFoldDB" id="A0A1W0WIQ1"/>
<dbReference type="CDD" id="cd00858">
    <property type="entry name" value="GlyRS_anticodon"/>
    <property type="match status" value="1"/>
</dbReference>
<keyword evidence="21" id="KW-1185">Reference proteome</keyword>
<evidence type="ECO:0000259" key="19">
    <source>
        <dbReference type="PROSITE" id="PS51185"/>
    </source>
</evidence>
<dbReference type="InterPro" id="IPR009068">
    <property type="entry name" value="uS15_NS1_RNA-bd_sf"/>
</dbReference>
<dbReference type="EC" id="6.1.1.14" evidence="4"/>
<feature type="domain" description="WHEP-TRS" evidence="19">
    <location>
        <begin position="64"/>
        <end position="120"/>
    </location>
</feature>
<dbReference type="GO" id="GO:0004820">
    <property type="term" value="F:glycine-tRNA ligase activity"/>
    <property type="evidence" value="ECO:0007669"/>
    <property type="project" value="UniProtKB-EC"/>
</dbReference>
<evidence type="ECO:0000256" key="11">
    <source>
        <dbReference type="ARBA" id="ARBA00022917"/>
    </source>
</evidence>
<proteinExistence type="inferred from homology"/>
<dbReference type="SUPFAM" id="SSF47060">
    <property type="entry name" value="S15/NS1 RNA-binding domain"/>
    <property type="match status" value="1"/>
</dbReference>
<evidence type="ECO:0000256" key="8">
    <source>
        <dbReference type="ARBA" id="ARBA00022679"/>
    </source>
</evidence>
<protein>
    <recommendedName>
        <fullName evidence="5">Glycine--tRNA ligase</fullName>
        <ecNumber evidence="4">6.1.1.14</ecNumber>
    </recommendedName>
    <alternativeName>
        <fullName evidence="13">Diadenosine tetraphosphate synthetase</fullName>
    </alternativeName>
    <alternativeName>
        <fullName evidence="16">Glycyl-tRNA synthetase</fullName>
    </alternativeName>
</protein>
<evidence type="ECO:0000256" key="14">
    <source>
        <dbReference type="ARBA" id="ARBA00048436"/>
    </source>
</evidence>
<evidence type="ECO:0000256" key="9">
    <source>
        <dbReference type="ARBA" id="ARBA00022741"/>
    </source>
</evidence>
<dbReference type="Gene3D" id="3.40.50.800">
    <property type="entry name" value="Anticodon-binding domain"/>
    <property type="match status" value="1"/>
</dbReference>
<reference evidence="21" key="1">
    <citation type="submission" date="2017-01" db="EMBL/GenBank/DDBJ databases">
        <title>Comparative genomics of anhydrobiosis in the tardigrade Hypsibius dujardini.</title>
        <authorList>
            <person name="Yoshida Y."/>
            <person name="Koutsovoulos G."/>
            <person name="Laetsch D."/>
            <person name="Stevens L."/>
            <person name="Kumar S."/>
            <person name="Horikawa D."/>
            <person name="Ishino K."/>
            <person name="Komine S."/>
            <person name="Tomita M."/>
            <person name="Blaxter M."/>
            <person name="Arakawa K."/>
        </authorList>
    </citation>
    <scope>NUCLEOTIDE SEQUENCE [LARGE SCALE GENOMIC DNA]</scope>
    <source>
        <strain evidence="21">Z151</strain>
    </source>
</reference>
<dbReference type="InterPro" id="IPR033731">
    <property type="entry name" value="GlyRS-like_core"/>
</dbReference>
<dbReference type="GO" id="GO:0070150">
    <property type="term" value="P:mitochondrial glycyl-tRNA aminoacylation"/>
    <property type="evidence" value="ECO:0007669"/>
    <property type="project" value="TreeGrafter"/>
</dbReference>
<dbReference type="Pfam" id="PF00587">
    <property type="entry name" value="tRNA-synt_2b"/>
    <property type="match status" value="1"/>
</dbReference>
<dbReference type="InterPro" id="IPR000738">
    <property type="entry name" value="WHEP-TRS_dom"/>
</dbReference>
<keyword evidence="12" id="KW-0030">Aminoacyl-tRNA synthetase</keyword>
<dbReference type="NCBIfam" id="TIGR00389">
    <property type="entry name" value="glyS_dimeric"/>
    <property type="match status" value="1"/>
</dbReference>
<sequence>MLFRRLACTLHHLIPPLASAFSRPYLVSVRATSSTWGLKKQRVKNLEKARVLNKMATNNDAEATLAPLRSSVKEQGDYVRSLKENKGSDNDLARAIAELKLRKRTLEDKELELAKPASGEFDRAKMEDLIKRRFYYEQSFSIYGGIQGLYDFGPMGCAIKSNFLAAWRKHFILEEHMLEVDTTCVTPEPVLKASGHVDRFLDYMVKDVKTGDCYRVDHLIKANLEEVIKDKKTAEEDKNKAAKLLGQLDNLDKQGFADAVTSWKMKSPITGNDLSEPVEFNLMFGVSIGPTGLIRGFLRPETAQGIFVNFKRLLEFNQGKLPFACAQIGNAYRNEISPRSGLLRVREFTMAEIEHFVDPSNKDHPKFENVKELVLTWFSACNQMDGQAAQKVAVGKAVADKLIANQTLAYFVSRIYLFLVKVGVDPSRIRFRQHLSNEMAHYACDCWDAEILTSYGWVECVGCADRSAYDLTQHTKATGISLVAEKPLPAPVTVDVVEVIPNRALIGKTFGKSQKKVLEHLSVMPEKEILAFEEDLKSTGASKLTIGGEELAFTKEMAEIKRSQKTKHVDEFTPGVIEPSFGVGRIIYAILEHNFRTRPDDEQRTLFALPPVIAPLKCSVLPLSSNPGFQPLVKQISEALTLNDISHKIDDSSGSIGRRYARADEISIPFGITIDFDTLNNQPTTVTLRDRDSMEQIRIGIDEVVPLIVSLVNGRSNWDAAVQKYPKFTAQETTGKKD</sequence>
<evidence type="ECO:0000256" key="4">
    <source>
        <dbReference type="ARBA" id="ARBA00012829"/>
    </source>
</evidence>
<dbReference type="CDD" id="cd00774">
    <property type="entry name" value="GlyRS-like_core"/>
    <property type="match status" value="1"/>
</dbReference>
<dbReference type="PANTHER" id="PTHR10745:SF0">
    <property type="entry name" value="GLYCINE--TRNA LIGASE"/>
    <property type="match status" value="1"/>
</dbReference>
<evidence type="ECO:0000256" key="13">
    <source>
        <dbReference type="ARBA" id="ARBA00030057"/>
    </source>
</evidence>
<comment type="catalytic activity">
    <reaction evidence="14">
        <text>2 ATP + H(+) = P(1),P(4)-bis(5'-adenosyl) tetraphosphate + diphosphate</text>
        <dbReference type="Rhea" id="RHEA:34935"/>
        <dbReference type="ChEBI" id="CHEBI:15378"/>
        <dbReference type="ChEBI" id="CHEBI:30616"/>
        <dbReference type="ChEBI" id="CHEBI:33019"/>
        <dbReference type="ChEBI" id="CHEBI:58141"/>
    </reaction>
    <physiologicalReaction direction="left-to-right" evidence="14">
        <dbReference type="Rhea" id="RHEA:34936"/>
    </physiologicalReaction>
</comment>
<keyword evidence="8" id="KW-0808">Transferase</keyword>
<evidence type="ECO:0000256" key="6">
    <source>
        <dbReference type="ARBA" id="ARBA00022490"/>
    </source>
</evidence>
<keyword evidence="17" id="KW-0175">Coiled coil</keyword>
<dbReference type="InterPro" id="IPR045864">
    <property type="entry name" value="aa-tRNA-synth_II/BPL/LPL"/>
</dbReference>
<dbReference type="InterPro" id="IPR027031">
    <property type="entry name" value="Gly-tRNA_synthase/POLG2"/>
</dbReference>
<name>A0A1W0WIQ1_HYPEX</name>